<dbReference type="PANTHER" id="PTHR10694">
    <property type="entry name" value="LYSINE-SPECIFIC DEMETHYLASE"/>
    <property type="match status" value="1"/>
</dbReference>
<reference evidence="19" key="1">
    <citation type="submission" date="2012-12" db="EMBL/GenBank/DDBJ databases">
        <authorList>
            <person name="Hellsten U."/>
            <person name="Grimwood J."/>
            <person name="Chapman J.A."/>
            <person name="Shapiro H."/>
            <person name="Aerts A."/>
            <person name="Otillar R.P."/>
            <person name="Terry A.Y."/>
            <person name="Boore J.L."/>
            <person name="Simakov O."/>
            <person name="Marletaz F."/>
            <person name="Cho S.-J."/>
            <person name="Edsinger-Gonzales E."/>
            <person name="Havlak P."/>
            <person name="Kuo D.-H."/>
            <person name="Larsson T."/>
            <person name="Lv J."/>
            <person name="Arendt D."/>
            <person name="Savage R."/>
            <person name="Osoegawa K."/>
            <person name="de Jong P."/>
            <person name="Lindberg D.R."/>
            <person name="Seaver E.C."/>
            <person name="Weisblat D.A."/>
            <person name="Putnam N.H."/>
            <person name="Grigoriev I.V."/>
            <person name="Rokhsar D.S."/>
        </authorList>
    </citation>
    <scope>NUCLEOTIDE SEQUENCE</scope>
</reference>
<dbReference type="PANTHER" id="PTHR10694:SF129">
    <property type="entry name" value="LYSINE-SPECIFIC DEMETHYLASE 4B-RELATED"/>
    <property type="match status" value="1"/>
</dbReference>
<evidence type="ECO:0000259" key="16">
    <source>
        <dbReference type="PROSITE" id="PS51184"/>
    </source>
</evidence>
<keyword evidence="8" id="KW-0560">Oxidoreductase</keyword>
<dbReference type="InParanoid" id="T1EF81"/>
<proteinExistence type="inferred from homology"/>
<evidence type="ECO:0000256" key="5">
    <source>
        <dbReference type="ARBA" id="ARBA00022833"/>
    </source>
</evidence>
<dbReference type="InterPro" id="IPR003347">
    <property type="entry name" value="JmjC_dom"/>
</dbReference>
<keyword evidence="4" id="KW-0479">Metal-binding</keyword>
<dbReference type="RefSeq" id="XP_009016237.1">
    <property type="nucleotide sequence ID" value="XM_009017989.1"/>
</dbReference>
<comment type="similarity">
    <text evidence="2">Belongs to the JHDM3 histone demethylase family.</text>
</comment>
<dbReference type="FunCoup" id="T1EF81">
    <property type="interactions" value="480"/>
</dbReference>
<organism evidence="18 19">
    <name type="scientific">Helobdella robusta</name>
    <name type="common">Californian leech</name>
    <dbReference type="NCBI Taxonomy" id="6412"/>
    <lineage>
        <taxon>Eukaryota</taxon>
        <taxon>Metazoa</taxon>
        <taxon>Spiralia</taxon>
        <taxon>Lophotrochozoa</taxon>
        <taxon>Annelida</taxon>
        <taxon>Clitellata</taxon>
        <taxon>Hirudinea</taxon>
        <taxon>Rhynchobdellida</taxon>
        <taxon>Glossiphoniidae</taxon>
        <taxon>Helobdella</taxon>
    </lineage>
</organism>
<evidence type="ECO:0000256" key="8">
    <source>
        <dbReference type="ARBA" id="ARBA00023002"/>
    </source>
</evidence>
<accession>T1EF81</accession>
<dbReference type="GO" id="GO:0032454">
    <property type="term" value="F:histone H3K9 demethylase activity"/>
    <property type="evidence" value="ECO:0000318"/>
    <property type="project" value="GO_Central"/>
</dbReference>
<evidence type="ECO:0000259" key="15">
    <source>
        <dbReference type="PROSITE" id="PS51183"/>
    </source>
</evidence>
<feature type="domain" description="JmjC" evidence="16">
    <location>
        <begin position="140"/>
        <end position="306"/>
    </location>
</feature>
<reference evidence="17 19" key="2">
    <citation type="journal article" date="2013" name="Nature">
        <title>Insights into bilaterian evolution from three spiralian genomes.</title>
        <authorList>
            <person name="Simakov O."/>
            <person name="Marletaz F."/>
            <person name="Cho S.J."/>
            <person name="Edsinger-Gonzales E."/>
            <person name="Havlak P."/>
            <person name="Hellsten U."/>
            <person name="Kuo D.H."/>
            <person name="Larsson T."/>
            <person name="Lv J."/>
            <person name="Arendt D."/>
            <person name="Savage R."/>
            <person name="Osoegawa K."/>
            <person name="de Jong P."/>
            <person name="Grimwood J."/>
            <person name="Chapman J.A."/>
            <person name="Shapiro H."/>
            <person name="Aerts A."/>
            <person name="Otillar R.P."/>
            <person name="Terry A.Y."/>
            <person name="Boore J.L."/>
            <person name="Grigoriev I.V."/>
            <person name="Lindberg D.R."/>
            <person name="Seaver E.C."/>
            <person name="Weisblat D.A."/>
            <person name="Putnam N.H."/>
            <person name="Rokhsar D.S."/>
        </authorList>
    </citation>
    <scope>NUCLEOTIDE SEQUENCE</scope>
</reference>
<sequence length="398" mass="45850">MDYSSKPTCQFKIPVFHPTMSEFRNFPKYIDYIESQGAHMAGLAKIIPPKGWVPRRGGYEDINITISSPIQQVVTGNKGLFQQFNIQTKPMTVKEFAKLAKSSKYSPPKGDVEELERKFWKNLTFNAPIYGADLSGSIYDEDQPLWNINNLGTILDLVGSKYNTKIEGVNTAYLYFGMWKTSFCWHTEDMDLYSINYLHYGEPKFWYTIPPQDGRRFERLAEGFFPNELKKCPAFLRHKMTQISPHVLRRYSIPYDTVLQRAGEFMITFPYAYHAGFNMGYNCAESTNFASRRWIDYGKNCLQCTCNDDMVRIDMDEFVKTYQPERYEAWKRGEDRCHPEGGVKKIPSSKSVVGGKSGANNIGDDGNDGQATNQMSCTFGWEFLKFQFNKSLQYYASA</sequence>
<evidence type="ECO:0000256" key="6">
    <source>
        <dbReference type="ARBA" id="ARBA00022853"/>
    </source>
</evidence>
<evidence type="ECO:0000313" key="19">
    <source>
        <dbReference type="Proteomes" id="UP000015101"/>
    </source>
</evidence>
<dbReference type="EC" id="1.14.11.66" evidence="3"/>
<dbReference type="CTD" id="20195233"/>
<keyword evidence="10" id="KW-0805">Transcription regulation</keyword>
<dbReference type="Gene3D" id="2.60.120.650">
    <property type="entry name" value="Cupin"/>
    <property type="match status" value="1"/>
</dbReference>
<dbReference type="AlphaFoldDB" id="T1EF81"/>
<dbReference type="eggNOG" id="KOG0958">
    <property type="taxonomic scope" value="Eukaryota"/>
</dbReference>
<comment type="catalytic activity">
    <reaction evidence="13">
        <text>N(6),N(6),N(6)-trimethyl-L-lysyl(9)-[histone H3] + 2 2-oxoglutarate + 2 O2 = N(6)-methyl-L-lysyl(9)-[histone H3] + 2 formaldehyde + 2 succinate + 2 CO2</text>
        <dbReference type="Rhea" id="RHEA:60200"/>
        <dbReference type="Rhea" id="RHEA-COMP:15538"/>
        <dbReference type="Rhea" id="RHEA-COMP:15542"/>
        <dbReference type="ChEBI" id="CHEBI:15379"/>
        <dbReference type="ChEBI" id="CHEBI:16526"/>
        <dbReference type="ChEBI" id="CHEBI:16810"/>
        <dbReference type="ChEBI" id="CHEBI:16842"/>
        <dbReference type="ChEBI" id="CHEBI:30031"/>
        <dbReference type="ChEBI" id="CHEBI:61929"/>
        <dbReference type="ChEBI" id="CHEBI:61961"/>
        <dbReference type="EC" id="1.14.11.66"/>
    </reaction>
</comment>
<dbReference type="Proteomes" id="UP000015101">
    <property type="component" value="Unassembled WGS sequence"/>
</dbReference>
<feature type="domain" description="JmjN" evidence="15">
    <location>
        <begin position="13"/>
        <end position="55"/>
    </location>
</feature>
<dbReference type="GO" id="GO:0140684">
    <property type="term" value="F:histone H3K9me2/H3K9me3 demethylase activity"/>
    <property type="evidence" value="ECO:0007669"/>
    <property type="project" value="UniProtKB-EC"/>
</dbReference>
<dbReference type="OMA" id="RASICKC"/>
<feature type="region of interest" description="Disordered" evidence="14">
    <location>
        <begin position="348"/>
        <end position="367"/>
    </location>
</feature>
<evidence type="ECO:0000256" key="4">
    <source>
        <dbReference type="ARBA" id="ARBA00022723"/>
    </source>
</evidence>
<dbReference type="PROSITE" id="PS51184">
    <property type="entry name" value="JMJC"/>
    <property type="match status" value="1"/>
</dbReference>
<dbReference type="EnsemblMetazoa" id="HelroT111100">
    <property type="protein sequence ID" value="HelroP111100"/>
    <property type="gene ID" value="HelroG111100"/>
</dbReference>
<dbReference type="GO" id="GO:0006338">
    <property type="term" value="P:chromatin remodeling"/>
    <property type="evidence" value="ECO:0000318"/>
    <property type="project" value="GO_Central"/>
</dbReference>
<keyword evidence="19" id="KW-1185">Reference proteome</keyword>
<dbReference type="EMBL" id="KB096325">
    <property type="protein sequence ID" value="ESO05604.1"/>
    <property type="molecule type" value="Genomic_DNA"/>
</dbReference>
<keyword evidence="5" id="KW-0862">Zinc</keyword>
<name>T1EF81_HELRO</name>
<dbReference type="KEGG" id="hro:HELRODRAFT_111100"/>
<dbReference type="HOGENOM" id="CLU_001442_6_0_1"/>
<dbReference type="SUPFAM" id="SSF51197">
    <property type="entry name" value="Clavaminate synthase-like"/>
    <property type="match status" value="1"/>
</dbReference>
<evidence type="ECO:0000256" key="2">
    <source>
        <dbReference type="ARBA" id="ARBA00009711"/>
    </source>
</evidence>
<dbReference type="GO" id="GO:0010468">
    <property type="term" value="P:regulation of gene expression"/>
    <property type="evidence" value="ECO:0000318"/>
    <property type="project" value="GO_Central"/>
</dbReference>
<keyword evidence="12" id="KW-0539">Nucleus</keyword>
<comment type="cofactor">
    <cofactor evidence="1">
        <name>Fe(2+)</name>
        <dbReference type="ChEBI" id="CHEBI:29033"/>
    </cofactor>
</comment>
<evidence type="ECO:0000256" key="9">
    <source>
        <dbReference type="ARBA" id="ARBA00023004"/>
    </source>
</evidence>
<dbReference type="FunFam" id="2.60.120.650:FF:000048">
    <property type="entry name" value="Lysine-specific demethylase 4A"/>
    <property type="match status" value="1"/>
</dbReference>
<dbReference type="GO" id="GO:0005634">
    <property type="term" value="C:nucleus"/>
    <property type="evidence" value="ECO:0000318"/>
    <property type="project" value="GO_Central"/>
</dbReference>
<dbReference type="GeneID" id="20195233"/>
<protein>
    <recommendedName>
        <fullName evidence="3">[histone H3]-trimethyl-L-lysine(9) demethylase</fullName>
        <ecNumber evidence="3">1.14.11.66</ecNumber>
    </recommendedName>
</protein>
<keyword evidence="11" id="KW-0804">Transcription</keyword>
<dbReference type="OrthoDB" id="9547406at2759"/>
<gene>
    <name evidence="18" type="primary">20195233</name>
    <name evidence="17" type="ORF">HELRODRAFT_111100</name>
</gene>
<evidence type="ECO:0000256" key="10">
    <source>
        <dbReference type="ARBA" id="ARBA00023015"/>
    </source>
</evidence>
<dbReference type="GO" id="GO:0046872">
    <property type="term" value="F:metal ion binding"/>
    <property type="evidence" value="ECO:0007669"/>
    <property type="project" value="UniProtKB-KW"/>
</dbReference>
<dbReference type="EMBL" id="AMQM01003830">
    <property type="status" value="NOT_ANNOTATED_CDS"/>
    <property type="molecule type" value="Genomic_DNA"/>
</dbReference>
<evidence type="ECO:0000256" key="1">
    <source>
        <dbReference type="ARBA" id="ARBA00001954"/>
    </source>
</evidence>
<keyword evidence="6" id="KW-0156">Chromatin regulator</keyword>
<evidence type="ECO:0000256" key="14">
    <source>
        <dbReference type="SAM" id="MobiDB-lite"/>
    </source>
</evidence>
<evidence type="ECO:0000256" key="3">
    <source>
        <dbReference type="ARBA" id="ARBA00012900"/>
    </source>
</evidence>
<dbReference type="GO" id="GO:0051864">
    <property type="term" value="F:histone H3K36 demethylase activity"/>
    <property type="evidence" value="ECO:0000318"/>
    <property type="project" value="GO_Central"/>
</dbReference>
<evidence type="ECO:0000256" key="13">
    <source>
        <dbReference type="ARBA" id="ARBA00049349"/>
    </source>
</evidence>
<dbReference type="SMART" id="SM00545">
    <property type="entry name" value="JmjN"/>
    <property type="match status" value="1"/>
</dbReference>
<dbReference type="SMART" id="SM00558">
    <property type="entry name" value="JmjC"/>
    <property type="match status" value="1"/>
</dbReference>
<evidence type="ECO:0000256" key="12">
    <source>
        <dbReference type="ARBA" id="ARBA00023242"/>
    </source>
</evidence>
<keyword evidence="9" id="KW-0408">Iron</keyword>
<dbReference type="Pfam" id="PF02373">
    <property type="entry name" value="JmjC"/>
    <property type="match status" value="1"/>
</dbReference>
<dbReference type="STRING" id="6412.T1EF81"/>
<evidence type="ECO:0000256" key="11">
    <source>
        <dbReference type="ARBA" id="ARBA00023163"/>
    </source>
</evidence>
<dbReference type="PROSITE" id="PS51183">
    <property type="entry name" value="JMJN"/>
    <property type="match status" value="1"/>
</dbReference>
<feature type="compositionally biased region" description="Low complexity" evidence="14">
    <location>
        <begin position="348"/>
        <end position="364"/>
    </location>
</feature>
<keyword evidence="7" id="KW-0223">Dioxygenase</keyword>
<dbReference type="InterPro" id="IPR003349">
    <property type="entry name" value="JmjN"/>
</dbReference>
<evidence type="ECO:0000313" key="18">
    <source>
        <dbReference type="EnsemblMetazoa" id="HelroP111100"/>
    </source>
</evidence>
<dbReference type="GO" id="GO:0000785">
    <property type="term" value="C:chromatin"/>
    <property type="evidence" value="ECO:0000318"/>
    <property type="project" value="GO_Central"/>
</dbReference>
<evidence type="ECO:0000313" key="17">
    <source>
        <dbReference type="EMBL" id="ESO05604.1"/>
    </source>
</evidence>
<evidence type="ECO:0000256" key="7">
    <source>
        <dbReference type="ARBA" id="ARBA00022964"/>
    </source>
</evidence>
<dbReference type="Pfam" id="PF02375">
    <property type="entry name" value="JmjN"/>
    <property type="match status" value="1"/>
</dbReference>
<reference evidence="18" key="3">
    <citation type="submission" date="2015-06" db="UniProtKB">
        <authorList>
            <consortium name="EnsemblMetazoa"/>
        </authorList>
    </citation>
    <scope>IDENTIFICATION</scope>
</reference>